<evidence type="ECO:0000313" key="1">
    <source>
        <dbReference type="EMBL" id="GIY91236.1"/>
    </source>
</evidence>
<keyword evidence="2" id="KW-1185">Reference proteome</keyword>
<organism evidence="1 2">
    <name type="scientific">Caerostris extrusa</name>
    <name type="common">Bark spider</name>
    <name type="synonym">Caerostris bankana</name>
    <dbReference type="NCBI Taxonomy" id="172846"/>
    <lineage>
        <taxon>Eukaryota</taxon>
        <taxon>Metazoa</taxon>
        <taxon>Ecdysozoa</taxon>
        <taxon>Arthropoda</taxon>
        <taxon>Chelicerata</taxon>
        <taxon>Arachnida</taxon>
        <taxon>Araneae</taxon>
        <taxon>Araneomorphae</taxon>
        <taxon>Entelegynae</taxon>
        <taxon>Araneoidea</taxon>
        <taxon>Araneidae</taxon>
        <taxon>Caerostris</taxon>
    </lineage>
</organism>
<protein>
    <submittedName>
        <fullName evidence="1">Uncharacterized protein</fullName>
    </submittedName>
</protein>
<dbReference type="AlphaFoldDB" id="A0AAV4X7G9"/>
<comment type="caution">
    <text evidence="1">The sequence shown here is derived from an EMBL/GenBank/DDBJ whole genome shotgun (WGS) entry which is preliminary data.</text>
</comment>
<accession>A0AAV4X7G9</accession>
<name>A0AAV4X7G9_CAEEX</name>
<proteinExistence type="predicted"/>
<evidence type="ECO:0000313" key="2">
    <source>
        <dbReference type="Proteomes" id="UP001054945"/>
    </source>
</evidence>
<dbReference type="EMBL" id="BPLR01017392">
    <property type="protein sequence ID" value="GIY91236.1"/>
    <property type="molecule type" value="Genomic_DNA"/>
</dbReference>
<dbReference type="Proteomes" id="UP001054945">
    <property type="component" value="Unassembled WGS sequence"/>
</dbReference>
<reference evidence="1 2" key="1">
    <citation type="submission" date="2021-06" db="EMBL/GenBank/DDBJ databases">
        <title>Caerostris extrusa draft genome.</title>
        <authorList>
            <person name="Kono N."/>
            <person name="Arakawa K."/>
        </authorList>
    </citation>
    <scope>NUCLEOTIDE SEQUENCE [LARGE SCALE GENOMIC DNA]</scope>
</reference>
<gene>
    <name evidence="1" type="ORF">CEXT_177281</name>
</gene>
<sequence length="86" mass="9897">MLTTFQAFLSCVAQASREPENKPIEASAPLKCVGSLQLMRCLKAILKILNVLQRRRRRKSRLSSSSEFRNRKTQITFHSVPSQFLF</sequence>